<organism evidence="1 2">
    <name type="scientific">Chromobacterium fluminis</name>
    <dbReference type="NCBI Taxonomy" id="3044269"/>
    <lineage>
        <taxon>Bacteria</taxon>
        <taxon>Pseudomonadati</taxon>
        <taxon>Pseudomonadota</taxon>
        <taxon>Betaproteobacteria</taxon>
        <taxon>Neisseriales</taxon>
        <taxon>Chromobacteriaceae</taxon>
        <taxon>Chromobacterium</taxon>
    </lineage>
</organism>
<gene>
    <name evidence="1" type="ORF">HA052_11070</name>
</gene>
<dbReference type="RefSeq" id="WP_166451986.1">
    <property type="nucleotide sequence ID" value="NZ_JAAOMA010000013.1"/>
</dbReference>
<evidence type="ECO:0000313" key="1">
    <source>
        <dbReference type="EMBL" id="NHR05741.1"/>
    </source>
</evidence>
<accession>A0ABX0L8P7</accession>
<protein>
    <submittedName>
        <fullName evidence="1">Uncharacterized protein</fullName>
    </submittedName>
</protein>
<sequence length="278" mass="31134">MHPDLILNAAGSIPLRWVDEIFRRLSGRFGAQFTEKFRSGIIVDQRTGKAPNPSDSMDFAVDSGLEEAKKVWAEELDLAQITPDQIKRGLLARHQYPPSCDEFIRGCKGTDGASQDPEALFYRAQAEMGKRRARQAQNWPSSSLFWAAASLGNDLLHSDYRSMRGRWIAALDSNQHHVGDIPDVSDDVALPAPKMTREEAEVQIAQVKRATRSMTFPNDNKRRLEWAYAIADETARGVYKGGMHGKRMAAEAIRESRKPVPESLVPFLTKINPMEDVA</sequence>
<dbReference type="Proteomes" id="UP001515641">
    <property type="component" value="Unassembled WGS sequence"/>
</dbReference>
<name>A0ABX0L8P7_9NEIS</name>
<keyword evidence="2" id="KW-1185">Reference proteome</keyword>
<comment type="caution">
    <text evidence="1">The sequence shown here is derived from an EMBL/GenBank/DDBJ whole genome shotgun (WGS) entry which is preliminary data.</text>
</comment>
<proteinExistence type="predicted"/>
<evidence type="ECO:0000313" key="2">
    <source>
        <dbReference type="Proteomes" id="UP001515641"/>
    </source>
</evidence>
<dbReference type="EMBL" id="JAAOMA010000013">
    <property type="protein sequence ID" value="NHR05741.1"/>
    <property type="molecule type" value="Genomic_DNA"/>
</dbReference>
<reference evidence="1 2" key="1">
    <citation type="submission" date="2020-03" db="EMBL/GenBank/DDBJ databases">
        <title>Draft genome sequence of environmentally isolated cultures.</title>
        <authorList>
            <person name="Wilson H.S."/>
            <person name="De Leon M.E."/>
        </authorList>
    </citation>
    <scope>NUCLEOTIDE SEQUENCE [LARGE SCALE GENOMIC DNA]</scope>
    <source>
        <strain evidence="1 2">HSC-31F16</strain>
    </source>
</reference>